<evidence type="ECO:0000313" key="3">
    <source>
        <dbReference type="EMBL" id="RMX52865.1"/>
    </source>
</evidence>
<dbReference type="STRING" id="46731.A0A3M6UGS6"/>
<dbReference type="Proteomes" id="UP000275408">
    <property type="component" value="Unassembled WGS sequence"/>
</dbReference>
<dbReference type="EMBL" id="RCHS01001558">
    <property type="protein sequence ID" value="RMX52865.1"/>
    <property type="molecule type" value="Genomic_DNA"/>
</dbReference>
<dbReference type="InterPro" id="IPR039159">
    <property type="entry name" value="SAYSD1"/>
</dbReference>
<dbReference type="Pfam" id="PF10260">
    <property type="entry name" value="SAYSvFN"/>
    <property type="match status" value="1"/>
</dbReference>
<comment type="caution">
    <text evidence="3">The sequence shown here is derived from an EMBL/GenBank/DDBJ whole genome shotgun (WGS) entry which is preliminary data.</text>
</comment>
<keyword evidence="1" id="KW-0812">Transmembrane</keyword>
<proteinExistence type="predicted"/>
<keyword evidence="1" id="KW-0472">Membrane</keyword>
<dbReference type="PANTHER" id="PTHR13527">
    <property type="entry name" value="SAYSVFN DOMAIN-CONTAINING PROTEIN 1"/>
    <property type="match status" value="1"/>
</dbReference>
<feature type="domain" description="SAYSvFN" evidence="2">
    <location>
        <begin position="63"/>
        <end position="132"/>
    </location>
</feature>
<evidence type="ECO:0000313" key="4">
    <source>
        <dbReference type="Proteomes" id="UP000275408"/>
    </source>
</evidence>
<dbReference type="InterPro" id="IPR019387">
    <property type="entry name" value="SAYSvFN_dom"/>
</dbReference>
<gene>
    <name evidence="3" type="ORF">pdam_00016243</name>
</gene>
<feature type="transmembrane region" description="Helical" evidence="1">
    <location>
        <begin position="54"/>
        <end position="71"/>
    </location>
</feature>
<organism evidence="3 4">
    <name type="scientific">Pocillopora damicornis</name>
    <name type="common">Cauliflower coral</name>
    <name type="synonym">Millepora damicornis</name>
    <dbReference type="NCBI Taxonomy" id="46731"/>
    <lineage>
        <taxon>Eukaryota</taxon>
        <taxon>Metazoa</taxon>
        <taxon>Cnidaria</taxon>
        <taxon>Anthozoa</taxon>
        <taxon>Hexacorallia</taxon>
        <taxon>Scleractinia</taxon>
        <taxon>Astrocoeniina</taxon>
        <taxon>Pocilloporidae</taxon>
        <taxon>Pocillopora</taxon>
    </lineage>
</organism>
<name>A0A3M6UGS6_POCDA</name>
<accession>A0A3M6UGS6</accession>
<dbReference type="PANTHER" id="PTHR13527:SF0">
    <property type="entry name" value="SAYSVFN DOMAIN-CONTAINING PROTEIN 1"/>
    <property type="match status" value="1"/>
</dbReference>
<evidence type="ECO:0000259" key="2">
    <source>
        <dbReference type="Pfam" id="PF10260"/>
    </source>
</evidence>
<feature type="transmembrane region" description="Helical" evidence="1">
    <location>
        <begin position="77"/>
        <end position="93"/>
    </location>
</feature>
<protein>
    <recommendedName>
        <fullName evidence="2">SAYSvFN domain-containing protein</fullName>
    </recommendedName>
</protein>
<keyword evidence="4" id="KW-1185">Reference proteome</keyword>
<dbReference type="AlphaFoldDB" id="A0A3M6UGS6"/>
<keyword evidence="1" id="KW-1133">Transmembrane helix</keyword>
<evidence type="ECO:0000256" key="1">
    <source>
        <dbReference type="SAM" id="Phobius"/>
    </source>
</evidence>
<reference evidence="3 4" key="1">
    <citation type="journal article" date="2018" name="Sci. Rep.">
        <title>Comparative analysis of the Pocillopora damicornis genome highlights role of immune system in coral evolution.</title>
        <authorList>
            <person name="Cunning R."/>
            <person name="Bay R.A."/>
            <person name="Gillette P."/>
            <person name="Baker A.C."/>
            <person name="Traylor-Knowles N."/>
        </authorList>
    </citation>
    <scope>NUCLEOTIDE SEQUENCE [LARGE SCALE GENOMIC DNA]</scope>
    <source>
        <strain evidence="3">RSMAS</strain>
        <tissue evidence="3">Whole animal</tissue>
    </source>
</reference>
<sequence>MEKELEKYRASRAEKYRETKKILWRPSFSVQGLGFSRLTSWFQRHPVDRRDEEVLPWFILFLKVLFWILLWGFFIQIEFGTVFFFLSMFYWVYSSMQANTRKPWEPSAYSVFNENCEAIDGTLNAEQFERELKFGAGAVSAN</sequence>